<evidence type="ECO:0000259" key="5">
    <source>
        <dbReference type="PROSITE" id="PS50931"/>
    </source>
</evidence>
<dbReference type="FunFam" id="1.10.10.10:FF:000001">
    <property type="entry name" value="LysR family transcriptional regulator"/>
    <property type="match status" value="1"/>
</dbReference>
<evidence type="ECO:0000256" key="4">
    <source>
        <dbReference type="ARBA" id="ARBA00023163"/>
    </source>
</evidence>
<name>A0A223N0G8_9VIBR</name>
<dbReference type="PROSITE" id="PS50931">
    <property type="entry name" value="HTH_LYSR"/>
    <property type="match status" value="1"/>
</dbReference>
<dbReference type="CDD" id="cd08422">
    <property type="entry name" value="PBP2_CrgA_like"/>
    <property type="match status" value="1"/>
</dbReference>
<evidence type="ECO:0000256" key="3">
    <source>
        <dbReference type="ARBA" id="ARBA00023125"/>
    </source>
</evidence>
<dbReference type="EMBL" id="CP022741">
    <property type="protein sequence ID" value="ASU23196.1"/>
    <property type="molecule type" value="Genomic_DNA"/>
</dbReference>
<dbReference type="PANTHER" id="PTHR30537:SF81">
    <property type="entry name" value="TRANSCRIPTIONAL REGULATOR-RELATED"/>
    <property type="match status" value="1"/>
</dbReference>
<dbReference type="InterPro" id="IPR036388">
    <property type="entry name" value="WH-like_DNA-bd_sf"/>
</dbReference>
<sequence length="296" mass="32984">MLSELKRIAIFNKVVEYGSFTAAGESLGIAKSKVSEQVSLLESHLNVRLLHRSTRKVSLTTEGQAFYQYTNGLLPLAEDALRAVQHLSNDVAGVIRIGTTIDVGSYILSPLISTFSESYPNVLFDIQLDDGLQDPVATQLDVLIRMGELTSCSMIGRELMPFEIGIYASKKYLASAALLRKLEDLEQHPWVALTLLNLPQDKVTLINPKGVRCDIKTRPKHICNAPIGAMSMVQQGMGIGLIANFLADEINDPNLVRLFPDYYLSDNTMNILYPSRHHLAPRVRLFIDYLIEKIRA</sequence>
<dbReference type="SUPFAM" id="SSF46785">
    <property type="entry name" value="Winged helix' DNA-binding domain"/>
    <property type="match status" value="1"/>
</dbReference>
<dbReference type="GO" id="GO:0006351">
    <property type="term" value="P:DNA-templated transcription"/>
    <property type="evidence" value="ECO:0007669"/>
    <property type="project" value="TreeGrafter"/>
</dbReference>
<dbReference type="Gene3D" id="3.40.190.290">
    <property type="match status" value="1"/>
</dbReference>
<gene>
    <name evidence="6" type="ORF">CCZ37_11645</name>
</gene>
<dbReference type="Gene3D" id="1.10.10.10">
    <property type="entry name" value="Winged helix-like DNA-binding domain superfamily/Winged helix DNA-binding domain"/>
    <property type="match status" value="1"/>
</dbReference>
<dbReference type="InterPro" id="IPR000847">
    <property type="entry name" value="LysR_HTH_N"/>
</dbReference>
<dbReference type="InterPro" id="IPR005119">
    <property type="entry name" value="LysR_subst-bd"/>
</dbReference>
<dbReference type="SUPFAM" id="SSF53850">
    <property type="entry name" value="Periplasmic binding protein-like II"/>
    <property type="match status" value="1"/>
</dbReference>
<keyword evidence="4" id="KW-0804">Transcription</keyword>
<keyword evidence="3" id="KW-0238">DNA-binding</keyword>
<evidence type="ECO:0000256" key="1">
    <source>
        <dbReference type="ARBA" id="ARBA00009437"/>
    </source>
</evidence>
<evidence type="ECO:0000313" key="7">
    <source>
        <dbReference type="Proteomes" id="UP000215148"/>
    </source>
</evidence>
<dbReference type="RefSeq" id="WP_094500575.1">
    <property type="nucleotide sequence ID" value="NZ_CAWNHI010000001.1"/>
</dbReference>
<reference evidence="6 7" key="1">
    <citation type="submission" date="2017-08" db="EMBL/GenBank/DDBJ databases">
        <title>The Vibrio qinghaiensis sp.-Q67 is a luminous bacteria isolated firstly from Qinghai lake, Qinghai province, China, which has been proved to be very sensitive to detect environmental and food pollutants. Therefore, complete genome analysis of V. qinghaiensis sp.-Q67 highlights the potential application of this strain on detection of hazards in the contaminated environments.</title>
        <authorList>
            <person name="Gong L."/>
        </authorList>
    </citation>
    <scope>NUCLEOTIDE SEQUENCE [LARGE SCALE GENOMIC DNA]</scope>
    <source>
        <strain evidence="6 7">Q67</strain>
    </source>
</reference>
<protein>
    <submittedName>
        <fullName evidence="6">LysR family transcriptional regulator</fullName>
    </submittedName>
</protein>
<evidence type="ECO:0000313" key="6">
    <source>
        <dbReference type="EMBL" id="ASU23196.1"/>
    </source>
</evidence>
<feature type="domain" description="HTH lysR-type" evidence="5">
    <location>
        <begin position="1"/>
        <end position="60"/>
    </location>
</feature>
<dbReference type="GO" id="GO:0043565">
    <property type="term" value="F:sequence-specific DNA binding"/>
    <property type="evidence" value="ECO:0007669"/>
    <property type="project" value="TreeGrafter"/>
</dbReference>
<comment type="similarity">
    <text evidence="1">Belongs to the LysR transcriptional regulatory family.</text>
</comment>
<dbReference type="PANTHER" id="PTHR30537">
    <property type="entry name" value="HTH-TYPE TRANSCRIPTIONAL REGULATOR"/>
    <property type="match status" value="1"/>
</dbReference>
<dbReference type="Pfam" id="PF03466">
    <property type="entry name" value="LysR_substrate"/>
    <property type="match status" value="1"/>
</dbReference>
<proteinExistence type="inferred from homology"/>
<dbReference type="Proteomes" id="UP000215148">
    <property type="component" value="Chromosome 1"/>
</dbReference>
<dbReference type="Pfam" id="PF00126">
    <property type="entry name" value="HTH_1"/>
    <property type="match status" value="1"/>
</dbReference>
<dbReference type="GO" id="GO:0003700">
    <property type="term" value="F:DNA-binding transcription factor activity"/>
    <property type="evidence" value="ECO:0007669"/>
    <property type="project" value="InterPro"/>
</dbReference>
<dbReference type="InterPro" id="IPR058163">
    <property type="entry name" value="LysR-type_TF_proteobact-type"/>
</dbReference>
<evidence type="ECO:0000256" key="2">
    <source>
        <dbReference type="ARBA" id="ARBA00023015"/>
    </source>
</evidence>
<organism evidence="6 7">
    <name type="scientific">Vibrio qinghaiensis</name>
    <dbReference type="NCBI Taxonomy" id="2025808"/>
    <lineage>
        <taxon>Bacteria</taxon>
        <taxon>Pseudomonadati</taxon>
        <taxon>Pseudomonadota</taxon>
        <taxon>Gammaproteobacteria</taxon>
        <taxon>Vibrionales</taxon>
        <taxon>Vibrionaceae</taxon>
        <taxon>Vibrio</taxon>
    </lineage>
</organism>
<keyword evidence="7" id="KW-1185">Reference proteome</keyword>
<dbReference type="KEGG" id="vqi:CCZ37_11645"/>
<accession>A0A223N0G8</accession>
<dbReference type="AlphaFoldDB" id="A0A223N0G8"/>
<dbReference type="InterPro" id="IPR036390">
    <property type="entry name" value="WH_DNA-bd_sf"/>
</dbReference>
<keyword evidence="2" id="KW-0805">Transcription regulation</keyword>